<dbReference type="EMBL" id="BGZK01000282">
    <property type="protein sequence ID" value="GBP34013.1"/>
    <property type="molecule type" value="Genomic_DNA"/>
</dbReference>
<evidence type="ECO:0000313" key="2">
    <source>
        <dbReference type="EMBL" id="GBP34013.1"/>
    </source>
</evidence>
<dbReference type="Proteomes" id="UP000299102">
    <property type="component" value="Unassembled WGS sequence"/>
</dbReference>
<reference evidence="2 3" key="1">
    <citation type="journal article" date="2019" name="Commun. Biol.">
        <title>The bagworm genome reveals a unique fibroin gene that provides high tensile strength.</title>
        <authorList>
            <person name="Kono N."/>
            <person name="Nakamura H."/>
            <person name="Ohtoshi R."/>
            <person name="Tomita M."/>
            <person name="Numata K."/>
            <person name="Arakawa K."/>
        </authorList>
    </citation>
    <scope>NUCLEOTIDE SEQUENCE [LARGE SCALE GENOMIC DNA]</scope>
</reference>
<sequence length="121" mass="13457">MPQQCGDQEPDATSYNNIGLGGKRNYIGRVAGERCRRPNARPSAPLSDVAPVARVGPLSRSRLIHPHPSMHVQYKRRALDREMSRHFSWYSFLPAASGSGDKGRHIRSQKHHNGCERSAAS</sequence>
<evidence type="ECO:0000313" key="3">
    <source>
        <dbReference type="Proteomes" id="UP000299102"/>
    </source>
</evidence>
<accession>A0A4C1V5A3</accession>
<protein>
    <submittedName>
        <fullName evidence="2">Uncharacterized protein</fullName>
    </submittedName>
</protein>
<organism evidence="2 3">
    <name type="scientific">Eumeta variegata</name>
    <name type="common">Bagworm moth</name>
    <name type="synonym">Eumeta japonica</name>
    <dbReference type="NCBI Taxonomy" id="151549"/>
    <lineage>
        <taxon>Eukaryota</taxon>
        <taxon>Metazoa</taxon>
        <taxon>Ecdysozoa</taxon>
        <taxon>Arthropoda</taxon>
        <taxon>Hexapoda</taxon>
        <taxon>Insecta</taxon>
        <taxon>Pterygota</taxon>
        <taxon>Neoptera</taxon>
        <taxon>Endopterygota</taxon>
        <taxon>Lepidoptera</taxon>
        <taxon>Glossata</taxon>
        <taxon>Ditrysia</taxon>
        <taxon>Tineoidea</taxon>
        <taxon>Psychidae</taxon>
        <taxon>Oiketicinae</taxon>
        <taxon>Eumeta</taxon>
    </lineage>
</organism>
<dbReference type="AlphaFoldDB" id="A0A4C1V5A3"/>
<proteinExistence type="predicted"/>
<keyword evidence="3" id="KW-1185">Reference proteome</keyword>
<name>A0A4C1V5A3_EUMVA</name>
<comment type="caution">
    <text evidence="2">The sequence shown here is derived from an EMBL/GenBank/DDBJ whole genome shotgun (WGS) entry which is preliminary data.</text>
</comment>
<evidence type="ECO:0000256" key="1">
    <source>
        <dbReference type="SAM" id="MobiDB-lite"/>
    </source>
</evidence>
<feature type="region of interest" description="Disordered" evidence="1">
    <location>
        <begin position="96"/>
        <end position="121"/>
    </location>
</feature>
<gene>
    <name evidence="2" type="ORF">EVAR_24927_1</name>
</gene>